<dbReference type="SMART" id="SM00848">
    <property type="entry name" value="Inhibitor_I29"/>
    <property type="match status" value="1"/>
</dbReference>
<keyword evidence="2" id="KW-0812">Transmembrane</keyword>
<protein>
    <recommendedName>
        <fullName evidence="3">Cathepsin propeptide inhibitor domain-containing protein</fullName>
    </recommendedName>
</protein>
<sequence length="219" mass="24669">MSLPKSSKLAIGKPSIVLHSLIFVAIASLSLYPIISANFENGVVSSSDPQPRDYPRVKMEEFKSKYIVEISSEVKAKLGNVTVPDKISLPAWFNYDHYKAKFGKTYESEGENKVRHHIFVDNALQVLQQRAKYRAKKASYVTTVNHFADWTQEELKRMNGIRRSSKKGETEEALPTTDFTKPPDAYAKAVDNVHEILKSAEPDILSALIAELQNDKLDN</sequence>
<evidence type="ECO:0000313" key="4">
    <source>
        <dbReference type="EMBL" id="KAG9511097.1"/>
    </source>
</evidence>
<keyword evidence="5" id="KW-1185">Reference proteome</keyword>
<accession>A0ABQ7SCH8</accession>
<evidence type="ECO:0000256" key="1">
    <source>
        <dbReference type="SAM" id="MobiDB-lite"/>
    </source>
</evidence>
<feature type="region of interest" description="Disordered" evidence="1">
    <location>
        <begin position="161"/>
        <end position="180"/>
    </location>
</feature>
<dbReference type="SUPFAM" id="SSF54001">
    <property type="entry name" value="Cysteine proteinases"/>
    <property type="match status" value="1"/>
</dbReference>
<dbReference type="EMBL" id="JAIFTH010000031">
    <property type="protein sequence ID" value="KAG9511097.1"/>
    <property type="molecule type" value="Genomic_DNA"/>
</dbReference>
<evidence type="ECO:0000313" key="5">
    <source>
        <dbReference type="Proteomes" id="UP000825002"/>
    </source>
</evidence>
<dbReference type="InterPro" id="IPR038765">
    <property type="entry name" value="Papain-like_cys_pep_sf"/>
</dbReference>
<comment type="caution">
    <text evidence="4">The sequence shown here is derived from an EMBL/GenBank/DDBJ whole genome shotgun (WGS) entry which is preliminary data.</text>
</comment>
<evidence type="ECO:0000256" key="2">
    <source>
        <dbReference type="SAM" id="Phobius"/>
    </source>
</evidence>
<keyword evidence="2" id="KW-1133">Transmembrane helix</keyword>
<organism evidence="4 5">
    <name type="scientific">Fragariocoptes setiger</name>
    <dbReference type="NCBI Taxonomy" id="1670756"/>
    <lineage>
        <taxon>Eukaryota</taxon>
        <taxon>Metazoa</taxon>
        <taxon>Ecdysozoa</taxon>
        <taxon>Arthropoda</taxon>
        <taxon>Chelicerata</taxon>
        <taxon>Arachnida</taxon>
        <taxon>Acari</taxon>
        <taxon>Acariformes</taxon>
        <taxon>Trombidiformes</taxon>
        <taxon>Prostigmata</taxon>
        <taxon>Eupodina</taxon>
        <taxon>Eriophyoidea</taxon>
        <taxon>Phytoptidae</taxon>
        <taxon>Fragariocoptes</taxon>
    </lineage>
</organism>
<feature type="domain" description="Cathepsin propeptide inhibitor" evidence="3">
    <location>
        <begin position="95"/>
        <end position="155"/>
    </location>
</feature>
<proteinExistence type="predicted"/>
<dbReference type="Gene3D" id="1.10.287.2250">
    <property type="match status" value="1"/>
</dbReference>
<dbReference type="Proteomes" id="UP000825002">
    <property type="component" value="Unassembled WGS sequence"/>
</dbReference>
<name>A0ABQ7SCH8_9ACAR</name>
<dbReference type="InterPro" id="IPR013201">
    <property type="entry name" value="Prot_inhib_I29"/>
</dbReference>
<gene>
    <name evidence="4" type="ORF">GZH46_00323</name>
</gene>
<reference evidence="4 5" key="1">
    <citation type="submission" date="2020-10" db="EMBL/GenBank/DDBJ databases">
        <authorList>
            <person name="Klimov P.B."/>
            <person name="Dyachkov S.M."/>
            <person name="Chetverikov P.E."/>
        </authorList>
    </citation>
    <scope>NUCLEOTIDE SEQUENCE [LARGE SCALE GENOMIC DNA]</scope>
    <source>
        <strain evidence="4">BMOC 18-1129-001#AD2665</strain>
        <tissue evidence="4">Entire mites</tissue>
    </source>
</reference>
<feature type="transmembrane region" description="Helical" evidence="2">
    <location>
        <begin position="16"/>
        <end position="35"/>
    </location>
</feature>
<dbReference type="Pfam" id="PF08246">
    <property type="entry name" value="Inhibitor_I29"/>
    <property type="match status" value="1"/>
</dbReference>
<keyword evidence="2" id="KW-0472">Membrane</keyword>
<evidence type="ECO:0000259" key="3">
    <source>
        <dbReference type="SMART" id="SM00848"/>
    </source>
</evidence>